<dbReference type="Pfam" id="PF08241">
    <property type="entry name" value="Methyltransf_11"/>
    <property type="match status" value="1"/>
</dbReference>
<accession>A0A964BQQ7</accession>
<dbReference type="SUPFAM" id="SSF53335">
    <property type="entry name" value="S-adenosyl-L-methionine-dependent methyltransferases"/>
    <property type="match status" value="1"/>
</dbReference>
<organism evidence="2 3">
    <name type="scientific">Waterburya agarophytonicola KI4</name>
    <dbReference type="NCBI Taxonomy" id="2874699"/>
    <lineage>
        <taxon>Bacteria</taxon>
        <taxon>Bacillati</taxon>
        <taxon>Cyanobacteriota</taxon>
        <taxon>Cyanophyceae</taxon>
        <taxon>Pleurocapsales</taxon>
        <taxon>Hyellaceae</taxon>
        <taxon>Waterburya</taxon>
        <taxon>Waterburya agarophytonicola</taxon>
    </lineage>
</organism>
<dbReference type="Proteomes" id="UP000729733">
    <property type="component" value="Unassembled WGS sequence"/>
</dbReference>
<sequence>MTLYNAIAKGYNSTRQADSRIVDRLIELLDLPPGKKIADVGAGTGNYSKAIAQRGYEIVAIEPNQRMQAQAQPHNKVSWITSAAESIPLPDDTVDGAIIMLALHHFQNISEAIREIDRITTAGKITIFAFEQSKIPDFWLTDYFPYFIQDTLKTFPNTQEIAQIIKQITHKKVEILPFLLPPDLSDLFAAAGWQKPEIYLDSSVRQGISTFSKIPDQELESGVNRLATDLNNGIWLQKYGQLKQQEMYDAGYRILVVR</sequence>
<dbReference type="InterPro" id="IPR013216">
    <property type="entry name" value="Methyltransf_11"/>
</dbReference>
<evidence type="ECO:0000259" key="1">
    <source>
        <dbReference type="Pfam" id="PF08241"/>
    </source>
</evidence>
<dbReference type="AlphaFoldDB" id="A0A964BQQ7"/>
<dbReference type="PANTHER" id="PTHR43591">
    <property type="entry name" value="METHYLTRANSFERASE"/>
    <property type="match status" value="1"/>
</dbReference>
<dbReference type="InterPro" id="IPR029063">
    <property type="entry name" value="SAM-dependent_MTases_sf"/>
</dbReference>
<dbReference type="CDD" id="cd02440">
    <property type="entry name" value="AdoMet_MTases"/>
    <property type="match status" value="1"/>
</dbReference>
<dbReference type="EMBL" id="JADWDC010000030">
    <property type="protein sequence ID" value="MCC0177873.1"/>
    <property type="molecule type" value="Genomic_DNA"/>
</dbReference>
<dbReference type="Gene3D" id="3.40.50.150">
    <property type="entry name" value="Vaccinia Virus protein VP39"/>
    <property type="match status" value="1"/>
</dbReference>
<reference evidence="2" key="1">
    <citation type="journal article" date="2021" name="Antonie Van Leeuwenhoek">
        <title>Draft genome and description of Waterburya agarophytonicola gen. nov. sp. nov. (Pleurocapsales, Cyanobacteria): a seaweed symbiont.</title>
        <authorList>
            <person name="Bonthond G."/>
            <person name="Shalygin S."/>
            <person name="Bayer T."/>
            <person name="Weinberger F."/>
        </authorList>
    </citation>
    <scope>NUCLEOTIDE SEQUENCE</scope>
    <source>
        <strain evidence="2">KI4</strain>
    </source>
</reference>
<evidence type="ECO:0000313" key="2">
    <source>
        <dbReference type="EMBL" id="MCC0177873.1"/>
    </source>
</evidence>
<keyword evidence="2" id="KW-0489">Methyltransferase</keyword>
<gene>
    <name evidence="2" type="ORF">I4641_12885</name>
</gene>
<evidence type="ECO:0000313" key="3">
    <source>
        <dbReference type="Proteomes" id="UP000729733"/>
    </source>
</evidence>
<dbReference type="GO" id="GO:0008757">
    <property type="term" value="F:S-adenosylmethionine-dependent methyltransferase activity"/>
    <property type="evidence" value="ECO:0007669"/>
    <property type="project" value="InterPro"/>
</dbReference>
<keyword evidence="2" id="KW-0808">Transferase</keyword>
<name>A0A964BQQ7_9CYAN</name>
<dbReference type="GO" id="GO:0032259">
    <property type="term" value="P:methylation"/>
    <property type="evidence" value="ECO:0007669"/>
    <property type="project" value="UniProtKB-KW"/>
</dbReference>
<feature type="domain" description="Methyltransferase type 11" evidence="1">
    <location>
        <begin position="39"/>
        <end position="126"/>
    </location>
</feature>
<protein>
    <submittedName>
        <fullName evidence="2">Methyltransferase domain-containing protein</fullName>
    </submittedName>
</protein>
<proteinExistence type="predicted"/>
<dbReference type="RefSeq" id="WP_229640940.1">
    <property type="nucleotide sequence ID" value="NZ_JADWDC010000030.1"/>
</dbReference>
<comment type="caution">
    <text evidence="2">The sequence shown here is derived from an EMBL/GenBank/DDBJ whole genome shotgun (WGS) entry which is preliminary data.</text>
</comment>
<keyword evidence="3" id="KW-1185">Reference proteome</keyword>